<sequence length="284" mass="28773">MTDRGAFLDWLGPAPDQPTAPADPGAAESSPAPEGDTSIDPPRAAGRVVTVAGAHGGSGTTVVAVLLSMVAGTTGTAAVLDGTVIGGDLLHRAPADIDVGCTWHHWVTDPHRTPPPGRWVALGRDRAAAPHGLPLAAAAGELAAAGRTVVVDAGACVGSAWFDELAAVTDHLLLTVDDRPGAANASRPVLSMVRSRLGSSQMGRSVQIVVTSQRPGVDHVTGPLTDALAGRVAGVHHVPYDPELAAGVEIDTALLSAASIDLAHAVLAHTDPITETPAHRKARP</sequence>
<gene>
    <name evidence="2" type="ORF">SAMN05444374_103257</name>
</gene>
<keyword evidence="2" id="KW-0282">Flagellum</keyword>
<reference evidence="2 3" key="1">
    <citation type="submission" date="2016-10" db="EMBL/GenBank/DDBJ databases">
        <authorList>
            <person name="de Groot N.N."/>
        </authorList>
    </citation>
    <scope>NUCLEOTIDE SEQUENCE [LARGE SCALE GENOMIC DNA]</scope>
    <source>
        <strain evidence="2 3">DSM 44908</strain>
    </source>
</reference>
<feature type="compositionally biased region" description="Low complexity" evidence="1">
    <location>
        <begin position="12"/>
        <end position="27"/>
    </location>
</feature>
<evidence type="ECO:0000313" key="3">
    <source>
        <dbReference type="Proteomes" id="UP000182054"/>
    </source>
</evidence>
<proteinExistence type="predicted"/>
<organism evidence="2 3">
    <name type="scientific">Rhodococcoides kroppenstedtii</name>
    <dbReference type="NCBI Taxonomy" id="293050"/>
    <lineage>
        <taxon>Bacteria</taxon>
        <taxon>Bacillati</taxon>
        <taxon>Actinomycetota</taxon>
        <taxon>Actinomycetes</taxon>
        <taxon>Mycobacteriales</taxon>
        <taxon>Nocardiaceae</taxon>
        <taxon>Rhodococcoides</taxon>
    </lineage>
</organism>
<keyword evidence="2" id="KW-0969">Cilium</keyword>
<accession>A0A1I0T0X4</accession>
<protein>
    <submittedName>
        <fullName evidence="2">MinD-like ATPase involved in chromosome partitioning or flagellar assembly</fullName>
    </submittedName>
</protein>
<evidence type="ECO:0000256" key="1">
    <source>
        <dbReference type="SAM" id="MobiDB-lite"/>
    </source>
</evidence>
<dbReference type="InterPro" id="IPR027417">
    <property type="entry name" value="P-loop_NTPase"/>
</dbReference>
<keyword evidence="2" id="KW-0966">Cell projection</keyword>
<feature type="region of interest" description="Disordered" evidence="1">
    <location>
        <begin position="1"/>
        <end position="43"/>
    </location>
</feature>
<name>A0A1I0T0X4_9NOCA</name>
<dbReference type="SUPFAM" id="SSF52540">
    <property type="entry name" value="P-loop containing nucleoside triphosphate hydrolases"/>
    <property type="match status" value="1"/>
</dbReference>
<dbReference type="Gene3D" id="3.40.50.300">
    <property type="entry name" value="P-loop containing nucleotide triphosphate hydrolases"/>
    <property type="match status" value="1"/>
</dbReference>
<dbReference type="EMBL" id="FOJN01000003">
    <property type="protein sequence ID" value="SFA45337.1"/>
    <property type="molecule type" value="Genomic_DNA"/>
</dbReference>
<dbReference type="GeneID" id="85485102"/>
<dbReference type="RefSeq" id="WP_074921910.1">
    <property type="nucleotide sequence ID" value="NZ_FOJN01000003.1"/>
</dbReference>
<dbReference type="OrthoDB" id="4597894at2"/>
<dbReference type="Proteomes" id="UP000182054">
    <property type="component" value="Unassembled WGS sequence"/>
</dbReference>
<dbReference type="AlphaFoldDB" id="A0A1I0T0X4"/>
<evidence type="ECO:0000313" key="2">
    <source>
        <dbReference type="EMBL" id="SFA45337.1"/>
    </source>
</evidence>